<comment type="caution">
    <text evidence="3">The sequence shown here is derived from an EMBL/GenBank/DDBJ whole genome shotgun (WGS) entry which is preliminary data.</text>
</comment>
<feature type="transmembrane region" description="Helical" evidence="2">
    <location>
        <begin position="173"/>
        <end position="193"/>
    </location>
</feature>
<keyword evidence="2" id="KW-0472">Membrane</keyword>
<feature type="transmembrane region" description="Helical" evidence="2">
    <location>
        <begin position="76"/>
        <end position="100"/>
    </location>
</feature>
<feature type="transmembrane region" description="Helical" evidence="2">
    <location>
        <begin position="147"/>
        <end position="167"/>
    </location>
</feature>
<feature type="transmembrane region" description="Helical" evidence="2">
    <location>
        <begin position="29"/>
        <end position="48"/>
    </location>
</feature>
<accession>A0ABV6UN60</accession>
<keyword evidence="2" id="KW-1133">Transmembrane helix</keyword>
<dbReference type="Pfam" id="PF20401">
    <property type="entry name" value="Rhomboid_2"/>
    <property type="match status" value="1"/>
</dbReference>
<dbReference type="Proteomes" id="UP001592528">
    <property type="component" value="Unassembled WGS sequence"/>
</dbReference>
<feature type="transmembrane region" description="Helical" evidence="2">
    <location>
        <begin position="112"/>
        <end position="135"/>
    </location>
</feature>
<dbReference type="EMBL" id="JBHEZZ010000008">
    <property type="protein sequence ID" value="MFC1402884.1"/>
    <property type="molecule type" value="Genomic_DNA"/>
</dbReference>
<feature type="region of interest" description="Disordered" evidence="1">
    <location>
        <begin position="220"/>
        <end position="244"/>
    </location>
</feature>
<evidence type="ECO:0000256" key="2">
    <source>
        <dbReference type="SAM" id="Phobius"/>
    </source>
</evidence>
<sequence>MTSEGSSTATARTSWIRRCGAAVWRFVRAAPGTCLYLLILGANTFALVQMSPRFRRYFLFSHSTNLIELRHHPIKVLVSSAFWTATPSFAYWLPLFLLFHVPVERWLGTLRWLAVVAIAHILATLVSEGTVAVLINMGRLPLSTRHTIDIGVSYGLSGSVGVLTWFFARPLRWWYLGATTAFFAVLFAVAWDFTNLGHLTAFLLGVACYPITRDVPGGNWRPHRRPRAGSDADGLSPLRSGATG</sequence>
<reference evidence="3 4" key="1">
    <citation type="submission" date="2024-09" db="EMBL/GenBank/DDBJ databases">
        <authorList>
            <person name="Lee S.D."/>
        </authorList>
    </citation>
    <scope>NUCLEOTIDE SEQUENCE [LARGE SCALE GENOMIC DNA]</scope>
    <source>
        <strain evidence="3 4">N1-5</strain>
    </source>
</reference>
<keyword evidence="2" id="KW-0812">Transmembrane</keyword>
<dbReference type="InterPro" id="IPR046862">
    <property type="entry name" value="Rhomboid_2"/>
</dbReference>
<organism evidence="3 4">
    <name type="scientific">Streptacidiphilus cavernicola</name>
    <dbReference type="NCBI Taxonomy" id="3342716"/>
    <lineage>
        <taxon>Bacteria</taxon>
        <taxon>Bacillati</taxon>
        <taxon>Actinomycetota</taxon>
        <taxon>Actinomycetes</taxon>
        <taxon>Kitasatosporales</taxon>
        <taxon>Streptomycetaceae</taxon>
        <taxon>Streptacidiphilus</taxon>
    </lineage>
</organism>
<keyword evidence="4" id="KW-1185">Reference proteome</keyword>
<evidence type="ECO:0000256" key="1">
    <source>
        <dbReference type="SAM" id="MobiDB-lite"/>
    </source>
</evidence>
<dbReference type="RefSeq" id="WP_051725599.1">
    <property type="nucleotide sequence ID" value="NZ_JBHEZZ010000008.1"/>
</dbReference>
<proteinExistence type="predicted"/>
<name>A0ABV6UN60_9ACTN</name>
<evidence type="ECO:0000313" key="3">
    <source>
        <dbReference type="EMBL" id="MFC1402884.1"/>
    </source>
</evidence>
<protein>
    <submittedName>
        <fullName evidence="3">Rhomboid-like protein</fullName>
    </submittedName>
</protein>
<evidence type="ECO:0000313" key="4">
    <source>
        <dbReference type="Proteomes" id="UP001592528"/>
    </source>
</evidence>
<gene>
    <name evidence="3" type="ORF">ACEZDJ_16465</name>
</gene>